<dbReference type="EMBL" id="WQMT02000001">
    <property type="protein sequence ID" value="KAG9227112.1"/>
    <property type="molecule type" value="Genomic_DNA"/>
</dbReference>
<evidence type="ECO:0000313" key="1">
    <source>
        <dbReference type="EMBL" id="KAG9227112.1"/>
    </source>
</evidence>
<keyword evidence="2" id="KW-1185">Reference proteome</keyword>
<proteinExistence type="predicted"/>
<protein>
    <submittedName>
        <fullName evidence="1">Uncharacterized protein</fullName>
    </submittedName>
</protein>
<reference evidence="1 2" key="1">
    <citation type="journal article" date="2021" name="Appl. Environ. Microbiol.">
        <title>Genetic linkage and physical mapping for an oyster mushroom Pleurotus cornucopiae and QTL analysis for the trait cap color.</title>
        <authorList>
            <person name="Zhang Y."/>
            <person name="Gao W."/>
            <person name="Sonnenberg A."/>
            <person name="Chen Q."/>
            <person name="Zhang J."/>
            <person name="Huang C."/>
        </authorList>
    </citation>
    <scope>NUCLEOTIDE SEQUENCE [LARGE SCALE GENOMIC DNA]</scope>
    <source>
        <strain evidence="1">CCMSSC00406</strain>
    </source>
</reference>
<gene>
    <name evidence="1" type="ORF">CCMSSC00406_0009644</name>
</gene>
<dbReference type="Proteomes" id="UP000824881">
    <property type="component" value="Unassembled WGS sequence"/>
</dbReference>
<comment type="caution">
    <text evidence="1">The sequence shown here is derived from an EMBL/GenBank/DDBJ whole genome shotgun (WGS) entry which is preliminary data.</text>
</comment>
<organism evidence="1 2">
    <name type="scientific">Pleurotus cornucopiae</name>
    <name type="common">Cornucopia mushroom</name>
    <dbReference type="NCBI Taxonomy" id="5321"/>
    <lineage>
        <taxon>Eukaryota</taxon>
        <taxon>Fungi</taxon>
        <taxon>Dikarya</taxon>
        <taxon>Basidiomycota</taxon>
        <taxon>Agaricomycotina</taxon>
        <taxon>Agaricomycetes</taxon>
        <taxon>Agaricomycetidae</taxon>
        <taxon>Agaricales</taxon>
        <taxon>Pleurotineae</taxon>
        <taxon>Pleurotaceae</taxon>
        <taxon>Pleurotus</taxon>
    </lineage>
</organism>
<evidence type="ECO:0000313" key="2">
    <source>
        <dbReference type="Proteomes" id="UP000824881"/>
    </source>
</evidence>
<accession>A0ACB7J962</accession>
<name>A0ACB7J962_PLECO</name>
<sequence>MSLPTTENEVVHVPATDNIVGTSLKPASISIPIRPGFSFTVRGTVKSNFYQQVPIKLVTNGRTSSGVTFAGHGMGLPMKVKSSGANEWSAQASPLKRSLELNIVHGQSDKGPWVQSKVAKPIEIKKSPEDGKIHQKFYFTIILSEDWVDNDYDDAVITVIQWK</sequence>